<dbReference type="Proteomes" id="UP001333110">
    <property type="component" value="Unassembled WGS sequence"/>
</dbReference>
<comment type="caution">
    <text evidence="2">The sequence shown here is derived from an EMBL/GenBank/DDBJ whole genome shotgun (WGS) entry which is preliminary data.</text>
</comment>
<feature type="region of interest" description="Disordered" evidence="1">
    <location>
        <begin position="446"/>
        <end position="482"/>
    </location>
</feature>
<name>A0AAN7NJH8_MYCAM</name>
<dbReference type="AlphaFoldDB" id="A0AAN7NJH8"/>
<evidence type="ECO:0000313" key="3">
    <source>
        <dbReference type="Proteomes" id="UP001333110"/>
    </source>
</evidence>
<organism evidence="2 3">
    <name type="scientific">Mycteria americana</name>
    <name type="common">Wood stork</name>
    <dbReference type="NCBI Taxonomy" id="33587"/>
    <lineage>
        <taxon>Eukaryota</taxon>
        <taxon>Metazoa</taxon>
        <taxon>Chordata</taxon>
        <taxon>Craniata</taxon>
        <taxon>Vertebrata</taxon>
        <taxon>Euteleostomi</taxon>
        <taxon>Archelosauria</taxon>
        <taxon>Archosauria</taxon>
        <taxon>Dinosauria</taxon>
        <taxon>Saurischia</taxon>
        <taxon>Theropoda</taxon>
        <taxon>Coelurosauria</taxon>
        <taxon>Aves</taxon>
        <taxon>Neognathae</taxon>
        <taxon>Neoaves</taxon>
        <taxon>Aequornithes</taxon>
        <taxon>Ciconiiformes</taxon>
        <taxon>Ciconiidae</taxon>
        <taxon>Mycteria</taxon>
    </lineage>
</organism>
<keyword evidence="3" id="KW-1185">Reference proteome</keyword>
<gene>
    <name evidence="2" type="ORF">QYF61_003945</name>
</gene>
<evidence type="ECO:0000256" key="1">
    <source>
        <dbReference type="SAM" id="MobiDB-lite"/>
    </source>
</evidence>
<proteinExistence type="predicted"/>
<reference evidence="2 3" key="1">
    <citation type="journal article" date="2023" name="J. Hered.">
        <title>Chromosome-level genome of the wood stork (Mycteria americana) provides insight into avian chromosome evolution.</title>
        <authorList>
            <person name="Flamio R. Jr."/>
            <person name="Ramstad K.M."/>
        </authorList>
    </citation>
    <scope>NUCLEOTIDE SEQUENCE [LARGE SCALE GENOMIC DNA]</scope>
    <source>
        <strain evidence="2">JAX WOST 10</strain>
    </source>
</reference>
<sequence>MVPGNWLQVALLEQGGGPDDLQGSLPTSIIQSDWCCSPLVTSAPGSKSFGGDGHEALGVLARYSPFFSTGARCRRDAAPHAWSVKRQCRSGMAFSCCKSQISCLTLKMEMLWARSVLAVWYPRENEIHPVKTTSAPKADNVDQTSAHGRRDLVEPGFQEPSNRISLNHQGIERGDEGNCNLLSHVSLCKRFSTHKCLIFCKDRFSAQAANSANSSRGREVYGQYLLLDRHLSHKNRLSETARFGGGRGGAGVPREVYQLSGVMSSAAQILSVLVRLLQLRRGGWPLAERLSAGSLMQQPCRCETERGGDVPKQAGDALAERPPARVPAQAERYRLWLELRSSTIIVIVKEERMSTSYLFTVRQDDDVDLEALVNDMNSSFESLYSTCSMQSETTPLLQNGQLNRTQLPSSGPGALQPMSPRQKVQRSQPVRIMAVRRLQEEEQQFRTSSLPAIPNPFPELCSPASSPVLAPGSLPQSQPASKHVLQVETAHFELSFTKSNE</sequence>
<protein>
    <submittedName>
        <fullName evidence="2">Uncharacterized protein</fullName>
    </submittedName>
</protein>
<dbReference type="EMBL" id="JAUNZN010000002">
    <property type="protein sequence ID" value="KAK4826046.1"/>
    <property type="molecule type" value="Genomic_DNA"/>
</dbReference>
<evidence type="ECO:0000313" key="2">
    <source>
        <dbReference type="EMBL" id="KAK4826046.1"/>
    </source>
</evidence>
<accession>A0AAN7NJH8</accession>
<feature type="region of interest" description="Disordered" evidence="1">
    <location>
        <begin position="404"/>
        <end position="428"/>
    </location>
</feature>
<feature type="region of interest" description="Disordered" evidence="1">
    <location>
        <begin position="303"/>
        <end position="323"/>
    </location>
</feature>